<evidence type="ECO:0000313" key="2">
    <source>
        <dbReference type="EMBL" id="PWD51095.1"/>
    </source>
</evidence>
<dbReference type="GO" id="GO:0017057">
    <property type="term" value="F:6-phosphogluconolactonase activity"/>
    <property type="evidence" value="ECO:0007669"/>
    <property type="project" value="TreeGrafter"/>
</dbReference>
<dbReference type="Pfam" id="PF10282">
    <property type="entry name" value="Lactonase"/>
    <property type="match status" value="1"/>
</dbReference>
<dbReference type="SUPFAM" id="SSF50974">
    <property type="entry name" value="Nitrous oxide reductase, N-terminal domain"/>
    <property type="match status" value="1"/>
</dbReference>
<dbReference type="PANTHER" id="PTHR30344">
    <property type="entry name" value="6-PHOSPHOGLUCONOLACTONASE-RELATED"/>
    <property type="match status" value="1"/>
</dbReference>
<dbReference type="InterPro" id="IPR015943">
    <property type="entry name" value="WD40/YVTN_repeat-like_dom_sf"/>
</dbReference>
<comment type="caution">
    <text evidence="2">The sequence shown here is derived from an EMBL/GenBank/DDBJ whole genome shotgun (WGS) entry which is preliminary data.</text>
</comment>
<proteinExistence type="inferred from homology"/>
<sequence length="351" mass="36107">MTEPSTPAAPLVIVANAADGTLSTFRLADDRLERLTVTEGVTGCSAFVIDTDRDLVHAGVKRAADGEPAGILTLAIDRATGTLTPRSHRDLDGGSLNYLALTADGTVLLAASYGGGYGITAPVLDGEVGAPVSRIEFPNLHSVLPSHDGAFAYFVSLGADLVAQYALGSDGSLAPLTPETVAAPKDSGPRHLVINASGDAVYVLTEFTAEVLHLARDTETGTLELRGAAITADPAAGLGPSKLGLDPKTNHVIWSADLHWGAGERHLWASERAASTLGAVAVAQDGSLTAPASFTTTEPQPRGFAVSPDGAYLVAAGERSTTVSLHAVDGDRLTLLQQAETGNGANWVRFA</sequence>
<dbReference type="OrthoDB" id="3725564at2"/>
<dbReference type="AlphaFoldDB" id="A0A2U1ZVS6"/>
<dbReference type="RefSeq" id="WP_109229476.1">
    <property type="nucleotide sequence ID" value="NZ_PYHR01000002.1"/>
</dbReference>
<dbReference type="InterPro" id="IPR011045">
    <property type="entry name" value="N2O_reductase_N"/>
</dbReference>
<protein>
    <submittedName>
        <fullName evidence="2">6-phosphogluconolactonase</fullName>
    </submittedName>
</protein>
<accession>A0A2U1ZVS6</accession>
<dbReference type="PANTHER" id="PTHR30344:SF1">
    <property type="entry name" value="6-PHOSPHOGLUCONOLACTONASE"/>
    <property type="match status" value="1"/>
</dbReference>
<gene>
    <name evidence="2" type="ORF">C8046_10990</name>
</gene>
<comment type="similarity">
    <text evidence="1">Belongs to the cycloisomerase 2 family.</text>
</comment>
<dbReference type="InterPro" id="IPR019405">
    <property type="entry name" value="Lactonase_7-beta_prop"/>
</dbReference>
<dbReference type="GO" id="GO:0005829">
    <property type="term" value="C:cytosol"/>
    <property type="evidence" value="ECO:0007669"/>
    <property type="project" value="TreeGrafter"/>
</dbReference>
<dbReference type="Gene3D" id="2.130.10.10">
    <property type="entry name" value="YVTN repeat-like/Quinoprotein amine dehydrogenase"/>
    <property type="match status" value="1"/>
</dbReference>
<reference evidence="2 3" key="1">
    <citation type="submission" date="2018-03" db="EMBL/GenBank/DDBJ databases">
        <title>Genome assembly of novel Miniimonas species PCH200.</title>
        <authorList>
            <person name="Thakur V."/>
            <person name="Kumar V."/>
            <person name="Singh D."/>
        </authorList>
    </citation>
    <scope>NUCLEOTIDE SEQUENCE [LARGE SCALE GENOMIC DNA]</scope>
    <source>
        <strain evidence="2 3">PCH200</strain>
    </source>
</reference>
<evidence type="ECO:0000256" key="1">
    <source>
        <dbReference type="ARBA" id="ARBA00005564"/>
    </source>
</evidence>
<evidence type="ECO:0000313" key="3">
    <source>
        <dbReference type="Proteomes" id="UP000245166"/>
    </source>
</evidence>
<dbReference type="Proteomes" id="UP000245166">
    <property type="component" value="Unassembled WGS sequence"/>
</dbReference>
<name>A0A2U1ZVS6_9MICO</name>
<keyword evidence="3" id="KW-1185">Reference proteome</keyword>
<dbReference type="InterPro" id="IPR050282">
    <property type="entry name" value="Cycloisomerase_2"/>
</dbReference>
<organism evidence="2 3">
    <name type="scientific">Serinibacter arcticus</name>
    <dbReference type="NCBI Taxonomy" id="1655435"/>
    <lineage>
        <taxon>Bacteria</taxon>
        <taxon>Bacillati</taxon>
        <taxon>Actinomycetota</taxon>
        <taxon>Actinomycetes</taxon>
        <taxon>Micrococcales</taxon>
        <taxon>Beutenbergiaceae</taxon>
        <taxon>Serinibacter</taxon>
    </lineage>
</organism>
<dbReference type="EMBL" id="PYHR01000002">
    <property type="protein sequence ID" value="PWD51095.1"/>
    <property type="molecule type" value="Genomic_DNA"/>
</dbReference>